<name>X6P0W1_RETFI</name>
<dbReference type="Gene3D" id="3.40.50.1820">
    <property type="entry name" value="alpha/beta hydrolase"/>
    <property type="match status" value="2"/>
</dbReference>
<feature type="transmembrane region" description="Helical" evidence="1">
    <location>
        <begin position="70"/>
        <end position="90"/>
    </location>
</feature>
<dbReference type="InterPro" id="IPR050266">
    <property type="entry name" value="AB_hydrolase_sf"/>
</dbReference>
<comment type="caution">
    <text evidence="2">The sequence shown here is derived from an EMBL/GenBank/DDBJ whole genome shotgun (WGS) entry which is preliminary data.</text>
</comment>
<keyword evidence="3" id="KW-1185">Reference proteome</keyword>
<dbReference type="SUPFAM" id="SSF53474">
    <property type="entry name" value="alpha/beta-Hydrolases"/>
    <property type="match status" value="1"/>
</dbReference>
<dbReference type="GO" id="GO:0016020">
    <property type="term" value="C:membrane"/>
    <property type="evidence" value="ECO:0007669"/>
    <property type="project" value="TreeGrafter"/>
</dbReference>
<organism evidence="2 3">
    <name type="scientific">Reticulomyxa filosa</name>
    <dbReference type="NCBI Taxonomy" id="46433"/>
    <lineage>
        <taxon>Eukaryota</taxon>
        <taxon>Sar</taxon>
        <taxon>Rhizaria</taxon>
        <taxon>Retaria</taxon>
        <taxon>Foraminifera</taxon>
        <taxon>Monothalamids</taxon>
        <taxon>Reticulomyxidae</taxon>
        <taxon>Reticulomyxa</taxon>
    </lineage>
</organism>
<dbReference type="Proteomes" id="UP000023152">
    <property type="component" value="Unassembled WGS sequence"/>
</dbReference>
<gene>
    <name evidence="2" type="ORF">RFI_05398</name>
</gene>
<reference evidence="2 3" key="1">
    <citation type="journal article" date="2013" name="Curr. Biol.">
        <title>The Genome of the Foraminiferan Reticulomyxa filosa.</title>
        <authorList>
            <person name="Glockner G."/>
            <person name="Hulsmann N."/>
            <person name="Schleicher M."/>
            <person name="Noegel A.A."/>
            <person name="Eichinger L."/>
            <person name="Gallinger C."/>
            <person name="Pawlowski J."/>
            <person name="Sierra R."/>
            <person name="Euteneuer U."/>
            <person name="Pillet L."/>
            <person name="Moustafa A."/>
            <person name="Platzer M."/>
            <person name="Groth M."/>
            <person name="Szafranski K."/>
            <person name="Schliwa M."/>
        </authorList>
    </citation>
    <scope>NUCLEOTIDE SEQUENCE [LARGE SCALE GENOMIC DNA]</scope>
</reference>
<protein>
    <submittedName>
        <fullName evidence="2">Uncharacterized protein</fullName>
    </submittedName>
</protein>
<keyword evidence="1" id="KW-1133">Transmembrane helix</keyword>
<dbReference type="PANTHER" id="PTHR43798">
    <property type="entry name" value="MONOACYLGLYCEROL LIPASE"/>
    <property type="match status" value="1"/>
</dbReference>
<dbReference type="InterPro" id="IPR029058">
    <property type="entry name" value="AB_hydrolase_fold"/>
</dbReference>
<sequence>MVKEDWVDFVWHMRRNRQVVTYDLRGYGQTGLPSGQSTQSMFSTHLLASDVASLIEMLFFDRRTNTQQKVFVMGVGLGGLVAQVLAIRFGCRLLQGIIISGVCITTNHNNNNNNNNNNNSNDGSSICRGLIGQSPYYHWHCERQNKAMSSPLSSPWTMEKTINNGQSVPTGYDPQFHYLRRCVEWCDRPAIRLFPENDNNNDNDDDDDNDELLRQQNTYPTYMVEVYTFGDGEDGSDDNTPQWVKGYDVDYPFVFQATSCLSRMYNRPVQGLNALMTGFLRDIKEGVYHIQDLDVPLLAIYGEHDQLTPLDRVQELIKTVGSIEKDFHIIEGAGSLWWLTHCKEGANAVDSFLNQLEQNQIRLYEINIESLEPTYSNNGGLQSDDRLVLKIASDAFVTDSGNNHFCGQHTLPFAVHQAFDQPVTLTFEVLHPLLGETNIEFTVVKISSDNKSEEAYAPQSQVQGQAIATGIVCTTQHSNQLVNVDLMAVDFDHGQVQENNTFGSLKIRHGVVSDFSNSKSRPSQIEVL</sequence>
<dbReference type="PANTHER" id="PTHR43798:SF33">
    <property type="entry name" value="HYDROLASE, PUTATIVE (AFU_ORTHOLOGUE AFUA_2G14860)-RELATED"/>
    <property type="match status" value="1"/>
</dbReference>
<dbReference type="EMBL" id="ASPP01004750">
    <property type="protein sequence ID" value="ETO31719.1"/>
    <property type="molecule type" value="Genomic_DNA"/>
</dbReference>
<dbReference type="AlphaFoldDB" id="X6P0W1"/>
<keyword evidence="1" id="KW-0812">Transmembrane</keyword>
<keyword evidence="1" id="KW-0472">Membrane</keyword>
<proteinExistence type="predicted"/>
<evidence type="ECO:0000313" key="3">
    <source>
        <dbReference type="Proteomes" id="UP000023152"/>
    </source>
</evidence>
<accession>X6P0W1</accession>
<evidence type="ECO:0000256" key="1">
    <source>
        <dbReference type="SAM" id="Phobius"/>
    </source>
</evidence>
<evidence type="ECO:0000313" key="2">
    <source>
        <dbReference type="EMBL" id="ETO31719.1"/>
    </source>
</evidence>